<dbReference type="AlphaFoldDB" id="A0A0P4W4X8"/>
<keyword evidence="2" id="KW-0472">Membrane</keyword>
<feature type="region of interest" description="Disordered" evidence="1">
    <location>
        <begin position="203"/>
        <end position="223"/>
    </location>
</feature>
<reference evidence="4" key="1">
    <citation type="submission" date="2015-09" db="EMBL/GenBank/DDBJ databases">
        <title>Scylla olivacea transcriptome.</title>
        <authorList>
            <person name="Ikhwanuddin M."/>
        </authorList>
    </citation>
    <scope>NUCLEOTIDE SEQUENCE</scope>
</reference>
<sequence>MLRIPSPGEPVLSYATSSPMTPTVQHHWQLECWGRGWAWEGCEGASDGWGNVSLVPLKQRAVEVTWVWPEWSDADGEVMPPPGPSDADLRYQVEYGPLNAPFMLGRVGGSSRGVTLEEGVEPFTTYEVKLTTDAMANTSAIFFQIVETVTEKGSGRVRAEEVLLVILVLVLWAVAILLFFHRWGKIRMLEPYQPEYKALNHSPACPLAPTTPTQTQPRPQNAKPLLPRKSSSLCFTPSMLRTVHVPPPACRISVPHIDQTPLPRCSRAAHQSPASHVHLTRHRLRLASDSMDHSTGRCHDQVEVSRKVRSAENLRHYRIASTYCRGYSEESAVHGTQPGLGEGLGVPHNPLARRRSCQSQSLDLEHYRSPTPGPQEAVARGRSLDSTSVTSLRRSPTAGPSSAGAEPVCTTPELRVSPTPPDITTHHPHTHIVLQRQETIMDDTTLFQVPYATLMEEELENDA</sequence>
<dbReference type="InterPro" id="IPR003961">
    <property type="entry name" value="FN3_dom"/>
</dbReference>
<feature type="region of interest" description="Disordered" evidence="1">
    <location>
        <begin position="364"/>
        <end position="427"/>
    </location>
</feature>
<protein>
    <recommendedName>
        <fullName evidence="3">Fibronectin type III domain-containing protein</fullName>
    </recommendedName>
</protein>
<dbReference type="PANTHER" id="PTHR21104:SF2">
    <property type="entry name" value="FIBRONECTIN TYPE-III DOMAIN-CONTAINING PROTEIN"/>
    <property type="match status" value="1"/>
</dbReference>
<evidence type="ECO:0000259" key="3">
    <source>
        <dbReference type="Pfam" id="PF16066"/>
    </source>
</evidence>
<keyword evidence="2" id="KW-1133">Transmembrane helix</keyword>
<name>A0A0P4W4X8_SCYOL</name>
<dbReference type="InterPro" id="IPR032073">
    <property type="entry name" value="FNDC5_C"/>
</dbReference>
<dbReference type="Pfam" id="PF16066">
    <property type="entry name" value="DUF4808"/>
    <property type="match status" value="1"/>
</dbReference>
<feature type="compositionally biased region" description="Low complexity" evidence="1">
    <location>
        <begin position="210"/>
        <end position="220"/>
    </location>
</feature>
<evidence type="ECO:0000313" key="4">
    <source>
        <dbReference type="EMBL" id="JAI60218.1"/>
    </source>
</evidence>
<proteinExistence type="predicted"/>
<accession>A0A0P4W4X8</accession>
<feature type="region of interest" description="Disordered" evidence="1">
    <location>
        <begin position="332"/>
        <end position="351"/>
    </location>
</feature>
<keyword evidence="2" id="KW-0812">Transmembrane</keyword>
<organism evidence="4">
    <name type="scientific">Scylla olivacea</name>
    <name type="common">Orange mud crab</name>
    <name type="synonym">Cancer olivacea</name>
    <dbReference type="NCBI Taxonomy" id="85551"/>
    <lineage>
        <taxon>Eukaryota</taxon>
        <taxon>Metazoa</taxon>
        <taxon>Ecdysozoa</taxon>
        <taxon>Arthropoda</taxon>
        <taxon>Crustacea</taxon>
        <taxon>Multicrustacea</taxon>
        <taxon>Malacostraca</taxon>
        <taxon>Eumalacostraca</taxon>
        <taxon>Eucarida</taxon>
        <taxon>Decapoda</taxon>
        <taxon>Pleocyemata</taxon>
        <taxon>Brachyura</taxon>
        <taxon>Eubrachyura</taxon>
        <taxon>Portunoidea</taxon>
        <taxon>Portunidae</taxon>
        <taxon>Portuninae</taxon>
        <taxon>Scylla</taxon>
    </lineage>
</organism>
<dbReference type="EMBL" id="GDRN01091797">
    <property type="protein sequence ID" value="JAI60218.1"/>
    <property type="molecule type" value="Transcribed_RNA"/>
</dbReference>
<feature type="domain" description="Fibronectin type III" evidence="3">
    <location>
        <begin position="157"/>
        <end position="316"/>
    </location>
</feature>
<feature type="transmembrane region" description="Helical" evidence="2">
    <location>
        <begin position="162"/>
        <end position="180"/>
    </location>
</feature>
<dbReference type="PANTHER" id="PTHR21104">
    <property type="entry name" value="FIBRONECTIN TYPE III DOMAIN-CONTAINING PROTEIN"/>
    <property type="match status" value="1"/>
</dbReference>
<evidence type="ECO:0000256" key="1">
    <source>
        <dbReference type="SAM" id="MobiDB-lite"/>
    </source>
</evidence>
<evidence type="ECO:0000256" key="2">
    <source>
        <dbReference type="SAM" id="Phobius"/>
    </source>
</evidence>
<feature type="compositionally biased region" description="Polar residues" evidence="1">
    <location>
        <begin position="384"/>
        <end position="400"/>
    </location>
</feature>
<dbReference type="CDD" id="cd00063">
    <property type="entry name" value="FN3"/>
    <property type="match status" value="1"/>
</dbReference>